<comment type="caution">
    <text evidence="9">The sequence shown here is derived from an EMBL/GenBank/DDBJ whole genome shotgun (WGS) entry which is preliminary data.</text>
</comment>
<evidence type="ECO:0000259" key="8">
    <source>
        <dbReference type="Pfam" id="PF20684"/>
    </source>
</evidence>
<comment type="similarity">
    <text evidence="5">Belongs to the SAT4 family.</text>
</comment>
<dbReference type="OrthoDB" id="3934549at2759"/>
<keyword evidence="10" id="KW-1185">Reference proteome</keyword>
<feature type="transmembrane region" description="Helical" evidence="7">
    <location>
        <begin position="12"/>
        <end position="31"/>
    </location>
</feature>
<dbReference type="EMBL" id="JAPMSZ010000005">
    <property type="protein sequence ID" value="KAJ5101265.1"/>
    <property type="molecule type" value="Genomic_DNA"/>
</dbReference>
<feature type="transmembrane region" description="Helical" evidence="7">
    <location>
        <begin position="255"/>
        <end position="275"/>
    </location>
</feature>
<dbReference type="PANTHER" id="PTHR33048">
    <property type="entry name" value="PTH11-LIKE INTEGRAL MEMBRANE PROTEIN (AFU_ORTHOLOGUE AFUA_5G11245)"/>
    <property type="match status" value="1"/>
</dbReference>
<evidence type="ECO:0000256" key="7">
    <source>
        <dbReference type="SAM" id="Phobius"/>
    </source>
</evidence>
<dbReference type="InterPro" id="IPR052337">
    <property type="entry name" value="SAT4-like"/>
</dbReference>
<feature type="compositionally biased region" description="Polar residues" evidence="6">
    <location>
        <begin position="340"/>
        <end position="370"/>
    </location>
</feature>
<dbReference type="InterPro" id="IPR049326">
    <property type="entry name" value="Rhodopsin_dom_fungi"/>
</dbReference>
<feature type="transmembrane region" description="Helical" evidence="7">
    <location>
        <begin position="51"/>
        <end position="72"/>
    </location>
</feature>
<feature type="compositionally biased region" description="Polar residues" evidence="6">
    <location>
        <begin position="295"/>
        <end position="321"/>
    </location>
</feature>
<feature type="transmembrane region" description="Helical" evidence="7">
    <location>
        <begin position="125"/>
        <end position="147"/>
    </location>
</feature>
<proteinExistence type="inferred from homology"/>
<dbReference type="GeneID" id="81393237"/>
<feature type="transmembrane region" description="Helical" evidence="7">
    <location>
        <begin position="179"/>
        <end position="198"/>
    </location>
</feature>
<reference evidence="9" key="1">
    <citation type="submission" date="2022-11" db="EMBL/GenBank/DDBJ databases">
        <authorList>
            <person name="Petersen C."/>
        </authorList>
    </citation>
    <scope>NUCLEOTIDE SEQUENCE</scope>
    <source>
        <strain evidence="9">IBT 34128</strain>
    </source>
</reference>
<keyword evidence="4 7" id="KW-0472">Membrane</keyword>
<protein>
    <recommendedName>
        <fullName evidence="8">Rhodopsin domain-containing protein</fullName>
    </recommendedName>
</protein>
<dbReference type="PANTHER" id="PTHR33048:SF165">
    <property type="entry name" value="INTEGRAL MEMBRANE PROTEIN"/>
    <property type="match status" value="1"/>
</dbReference>
<evidence type="ECO:0000256" key="4">
    <source>
        <dbReference type="ARBA" id="ARBA00023136"/>
    </source>
</evidence>
<dbReference type="Pfam" id="PF20684">
    <property type="entry name" value="Fung_rhodopsin"/>
    <property type="match status" value="1"/>
</dbReference>
<keyword evidence="3 7" id="KW-1133">Transmembrane helix</keyword>
<dbReference type="GO" id="GO:0016020">
    <property type="term" value="C:membrane"/>
    <property type="evidence" value="ECO:0007669"/>
    <property type="project" value="UniProtKB-SubCell"/>
</dbReference>
<name>A0A9W9KCE6_9EURO</name>
<sequence>MSVQIGPGGYGTTLLAVAWAEFAIALLLLLARTYTTWRITRHVKIDLHLTLLTFAVAVTSMAFLTLSITYGLGEHKNLLSPEQISLSIKWSWMNQVLAIFAIALGKLAIVAFLQQIHGPEDRGKVILLWGVALSNLVINTITIGMILTQCTPRHKLWDEEVPGKCDGRLRNQNTAYFQGSWSALCDLILALYPVVFFWNVRLNIRVKVGLCVLMGLGVIACVCSIVKTTYLQVLSETHDPTYYIAQLITWNETEMWVVLIVGCIPPIRPLLMVVFHKVVSTARSATGRTDKNRTGTELQSYSHASRPQAKSRSPGTTQLGSSLDAKDSEENILSPDANIVKTTDFSLSYETGSTSHPGDYQSQVLPNERL</sequence>
<dbReference type="AlphaFoldDB" id="A0A9W9KCE6"/>
<evidence type="ECO:0000256" key="3">
    <source>
        <dbReference type="ARBA" id="ARBA00022989"/>
    </source>
</evidence>
<feature type="transmembrane region" description="Helical" evidence="7">
    <location>
        <begin position="92"/>
        <end position="113"/>
    </location>
</feature>
<evidence type="ECO:0000313" key="10">
    <source>
        <dbReference type="Proteomes" id="UP001141434"/>
    </source>
</evidence>
<feature type="domain" description="Rhodopsin" evidence="8">
    <location>
        <begin position="31"/>
        <end position="271"/>
    </location>
</feature>
<reference evidence="9" key="2">
    <citation type="journal article" date="2023" name="IMA Fungus">
        <title>Comparative genomic study of the Penicillium genus elucidates a diverse pangenome and 15 lateral gene transfer events.</title>
        <authorList>
            <person name="Petersen C."/>
            <person name="Sorensen T."/>
            <person name="Nielsen M.R."/>
            <person name="Sondergaard T.E."/>
            <person name="Sorensen J.L."/>
            <person name="Fitzpatrick D.A."/>
            <person name="Frisvad J.C."/>
            <person name="Nielsen K.L."/>
        </authorList>
    </citation>
    <scope>NUCLEOTIDE SEQUENCE</scope>
    <source>
        <strain evidence="9">IBT 34128</strain>
    </source>
</reference>
<evidence type="ECO:0000313" key="9">
    <source>
        <dbReference type="EMBL" id="KAJ5101265.1"/>
    </source>
</evidence>
<evidence type="ECO:0000256" key="2">
    <source>
        <dbReference type="ARBA" id="ARBA00022692"/>
    </source>
</evidence>
<accession>A0A9W9KCE6</accession>
<feature type="transmembrane region" description="Helical" evidence="7">
    <location>
        <begin position="210"/>
        <end position="235"/>
    </location>
</feature>
<evidence type="ECO:0000256" key="5">
    <source>
        <dbReference type="ARBA" id="ARBA00038359"/>
    </source>
</evidence>
<feature type="region of interest" description="Disordered" evidence="6">
    <location>
        <begin position="286"/>
        <end position="370"/>
    </location>
</feature>
<gene>
    <name evidence="9" type="ORF">NUU61_003487</name>
</gene>
<evidence type="ECO:0000256" key="6">
    <source>
        <dbReference type="SAM" id="MobiDB-lite"/>
    </source>
</evidence>
<comment type="subcellular location">
    <subcellularLocation>
        <location evidence="1">Membrane</location>
        <topology evidence="1">Multi-pass membrane protein</topology>
    </subcellularLocation>
</comment>
<keyword evidence="2 7" id="KW-0812">Transmembrane</keyword>
<evidence type="ECO:0000256" key="1">
    <source>
        <dbReference type="ARBA" id="ARBA00004141"/>
    </source>
</evidence>
<organism evidence="9 10">
    <name type="scientific">Penicillium alfredii</name>
    <dbReference type="NCBI Taxonomy" id="1506179"/>
    <lineage>
        <taxon>Eukaryota</taxon>
        <taxon>Fungi</taxon>
        <taxon>Dikarya</taxon>
        <taxon>Ascomycota</taxon>
        <taxon>Pezizomycotina</taxon>
        <taxon>Eurotiomycetes</taxon>
        <taxon>Eurotiomycetidae</taxon>
        <taxon>Eurotiales</taxon>
        <taxon>Aspergillaceae</taxon>
        <taxon>Penicillium</taxon>
    </lineage>
</organism>
<dbReference type="Proteomes" id="UP001141434">
    <property type="component" value="Unassembled WGS sequence"/>
</dbReference>
<dbReference type="RefSeq" id="XP_056512096.1">
    <property type="nucleotide sequence ID" value="XM_056654069.1"/>
</dbReference>